<reference evidence="2" key="1">
    <citation type="journal article" date="2019" name="bioRxiv">
        <title>The Genome of the Zebra Mussel, Dreissena polymorpha: A Resource for Invasive Species Research.</title>
        <authorList>
            <person name="McCartney M.A."/>
            <person name="Auch B."/>
            <person name="Kono T."/>
            <person name="Mallez S."/>
            <person name="Zhang Y."/>
            <person name="Obille A."/>
            <person name="Becker A."/>
            <person name="Abrahante J.E."/>
            <person name="Garbe J."/>
            <person name="Badalamenti J.P."/>
            <person name="Herman A."/>
            <person name="Mangelson H."/>
            <person name="Liachko I."/>
            <person name="Sullivan S."/>
            <person name="Sone E.D."/>
            <person name="Koren S."/>
            <person name="Silverstein K.A.T."/>
            <person name="Beckman K.B."/>
            <person name="Gohl D.M."/>
        </authorList>
    </citation>
    <scope>NUCLEOTIDE SEQUENCE</scope>
    <source>
        <strain evidence="2">Duluth1</strain>
        <tissue evidence="2">Whole animal</tissue>
    </source>
</reference>
<dbReference type="EMBL" id="JAIWYP010000001">
    <property type="protein sequence ID" value="KAH3877125.1"/>
    <property type="molecule type" value="Genomic_DNA"/>
</dbReference>
<proteinExistence type="predicted"/>
<name>A0A9D4RSI4_DREPO</name>
<evidence type="ECO:0000256" key="1">
    <source>
        <dbReference type="SAM" id="Coils"/>
    </source>
</evidence>
<evidence type="ECO:0000313" key="3">
    <source>
        <dbReference type="Proteomes" id="UP000828390"/>
    </source>
</evidence>
<keyword evidence="1" id="KW-0175">Coiled coil</keyword>
<keyword evidence="3" id="KW-1185">Reference proteome</keyword>
<sequence>MVVESSFFVLAGLIVAVMDHEHFRIMVLYKKKKAAQKALQEANDDIKGLEVLMMISRDSRY</sequence>
<dbReference type="AlphaFoldDB" id="A0A9D4RSI4"/>
<evidence type="ECO:0000313" key="2">
    <source>
        <dbReference type="EMBL" id="KAH3877125.1"/>
    </source>
</evidence>
<comment type="caution">
    <text evidence="2">The sequence shown here is derived from an EMBL/GenBank/DDBJ whole genome shotgun (WGS) entry which is preliminary data.</text>
</comment>
<organism evidence="2 3">
    <name type="scientific">Dreissena polymorpha</name>
    <name type="common">Zebra mussel</name>
    <name type="synonym">Mytilus polymorpha</name>
    <dbReference type="NCBI Taxonomy" id="45954"/>
    <lineage>
        <taxon>Eukaryota</taxon>
        <taxon>Metazoa</taxon>
        <taxon>Spiralia</taxon>
        <taxon>Lophotrochozoa</taxon>
        <taxon>Mollusca</taxon>
        <taxon>Bivalvia</taxon>
        <taxon>Autobranchia</taxon>
        <taxon>Heteroconchia</taxon>
        <taxon>Euheterodonta</taxon>
        <taxon>Imparidentia</taxon>
        <taxon>Neoheterodontei</taxon>
        <taxon>Myida</taxon>
        <taxon>Dreissenoidea</taxon>
        <taxon>Dreissenidae</taxon>
        <taxon>Dreissena</taxon>
    </lineage>
</organism>
<accession>A0A9D4RSI4</accession>
<reference evidence="2" key="2">
    <citation type="submission" date="2020-11" db="EMBL/GenBank/DDBJ databases">
        <authorList>
            <person name="McCartney M.A."/>
            <person name="Auch B."/>
            <person name="Kono T."/>
            <person name="Mallez S."/>
            <person name="Becker A."/>
            <person name="Gohl D.M."/>
            <person name="Silverstein K.A.T."/>
            <person name="Koren S."/>
            <person name="Bechman K.B."/>
            <person name="Herman A."/>
            <person name="Abrahante J.E."/>
            <person name="Garbe J."/>
        </authorList>
    </citation>
    <scope>NUCLEOTIDE SEQUENCE</scope>
    <source>
        <strain evidence="2">Duluth1</strain>
        <tissue evidence="2">Whole animal</tissue>
    </source>
</reference>
<dbReference type="Proteomes" id="UP000828390">
    <property type="component" value="Unassembled WGS sequence"/>
</dbReference>
<protein>
    <submittedName>
        <fullName evidence="2">Uncharacterized protein</fullName>
    </submittedName>
</protein>
<feature type="coiled-coil region" evidence="1">
    <location>
        <begin position="25"/>
        <end position="52"/>
    </location>
</feature>
<gene>
    <name evidence="2" type="ORF">DPMN_000982</name>
</gene>